<reference evidence="2 3" key="1">
    <citation type="submission" date="2013-11" db="EMBL/GenBank/DDBJ databases">
        <title>Draft genome of the bovine lungworm Dictyocaulus viviparus.</title>
        <authorList>
            <person name="Mitreva M."/>
        </authorList>
    </citation>
    <scope>NUCLEOTIDE SEQUENCE [LARGE SCALE GENOMIC DNA]</scope>
    <source>
        <strain evidence="2 3">HannoverDv2000</strain>
    </source>
</reference>
<evidence type="ECO:0000256" key="1">
    <source>
        <dbReference type="SAM" id="MobiDB-lite"/>
    </source>
</evidence>
<dbReference type="Proteomes" id="UP000053766">
    <property type="component" value="Unassembled WGS sequence"/>
</dbReference>
<accession>A0A0D8XTP5</accession>
<dbReference type="AlphaFoldDB" id="A0A0D8XTP5"/>
<reference evidence="3" key="2">
    <citation type="journal article" date="2016" name="Sci. Rep.">
        <title>Dictyocaulus viviparus genome, variome and transcriptome elucidate lungworm biology and support future intervention.</title>
        <authorList>
            <person name="McNulty S.N."/>
            <person name="Strube C."/>
            <person name="Rosa B.A."/>
            <person name="Martin J.C."/>
            <person name="Tyagi R."/>
            <person name="Choi Y.J."/>
            <person name="Wang Q."/>
            <person name="Hallsworth Pepin K."/>
            <person name="Zhang X."/>
            <person name="Ozersky P."/>
            <person name="Wilson R.K."/>
            <person name="Sternberg P.W."/>
            <person name="Gasser R.B."/>
            <person name="Mitreva M."/>
        </authorList>
    </citation>
    <scope>NUCLEOTIDE SEQUENCE [LARGE SCALE GENOMIC DNA]</scope>
    <source>
        <strain evidence="3">HannoverDv2000</strain>
    </source>
</reference>
<feature type="compositionally biased region" description="Low complexity" evidence="1">
    <location>
        <begin position="55"/>
        <end position="68"/>
    </location>
</feature>
<feature type="non-terminal residue" evidence="2">
    <location>
        <position position="1"/>
    </location>
</feature>
<sequence>GNFTRARRGHWLWGCLFGPTDSKSFEEVDREKKSQGFYMDTAIMENAKQQNIIGSSHSTDHTSSSSSDNQNGNAA</sequence>
<dbReference type="EMBL" id="KN716389">
    <property type="protein sequence ID" value="KJH45731.1"/>
    <property type="molecule type" value="Genomic_DNA"/>
</dbReference>
<name>A0A0D8XTP5_DICVI</name>
<feature type="region of interest" description="Disordered" evidence="1">
    <location>
        <begin position="48"/>
        <end position="75"/>
    </location>
</feature>
<evidence type="ECO:0000313" key="2">
    <source>
        <dbReference type="EMBL" id="KJH45731.1"/>
    </source>
</evidence>
<keyword evidence="3" id="KW-1185">Reference proteome</keyword>
<organism evidence="2 3">
    <name type="scientific">Dictyocaulus viviparus</name>
    <name type="common">Bovine lungworm</name>
    <dbReference type="NCBI Taxonomy" id="29172"/>
    <lineage>
        <taxon>Eukaryota</taxon>
        <taxon>Metazoa</taxon>
        <taxon>Ecdysozoa</taxon>
        <taxon>Nematoda</taxon>
        <taxon>Chromadorea</taxon>
        <taxon>Rhabditida</taxon>
        <taxon>Rhabditina</taxon>
        <taxon>Rhabditomorpha</taxon>
        <taxon>Strongyloidea</taxon>
        <taxon>Metastrongylidae</taxon>
        <taxon>Dictyocaulus</taxon>
    </lineage>
</organism>
<dbReference type="OrthoDB" id="5858292at2759"/>
<evidence type="ECO:0000313" key="3">
    <source>
        <dbReference type="Proteomes" id="UP000053766"/>
    </source>
</evidence>
<protein>
    <submittedName>
        <fullName evidence="2">Uncharacterized protein</fullName>
    </submittedName>
</protein>
<gene>
    <name evidence="2" type="ORF">DICVIV_08206</name>
</gene>
<proteinExistence type="predicted"/>